<feature type="domain" description="ABC transporter" evidence="19">
    <location>
        <begin position="10"/>
        <end position="269"/>
    </location>
</feature>
<comment type="catalytic activity">
    <reaction evidence="17">
        <text>glutathione(out) + ATP + H2O = glutathione(in) + ADP + phosphate + H(+)</text>
        <dbReference type="Rhea" id="RHEA:29791"/>
        <dbReference type="ChEBI" id="CHEBI:15377"/>
        <dbReference type="ChEBI" id="CHEBI:15378"/>
        <dbReference type="ChEBI" id="CHEBI:30616"/>
        <dbReference type="ChEBI" id="CHEBI:43474"/>
        <dbReference type="ChEBI" id="CHEBI:57925"/>
        <dbReference type="ChEBI" id="CHEBI:456216"/>
        <dbReference type="EC" id="7.4.2.10"/>
    </reaction>
</comment>
<feature type="region of interest" description="Disordered" evidence="18">
    <location>
        <begin position="607"/>
        <end position="631"/>
    </location>
</feature>
<dbReference type="Proteomes" id="UP000091926">
    <property type="component" value="Chromosome"/>
</dbReference>
<dbReference type="GO" id="GO:0005524">
    <property type="term" value="F:ATP binding"/>
    <property type="evidence" value="ECO:0007669"/>
    <property type="project" value="UniProtKB-KW"/>
</dbReference>
<evidence type="ECO:0000256" key="14">
    <source>
        <dbReference type="ARBA" id="ARBA00038416"/>
    </source>
</evidence>
<comment type="similarity">
    <text evidence="14">Belongs to the ABC transporter superfamily. Glutathione importer (TC 3.A.1.5.11) family.</text>
</comment>
<dbReference type="FunFam" id="3.40.50.300:FF:000016">
    <property type="entry name" value="Oligopeptide ABC transporter ATP-binding component"/>
    <property type="match status" value="2"/>
</dbReference>
<evidence type="ECO:0000259" key="19">
    <source>
        <dbReference type="PROSITE" id="PS50893"/>
    </source>
</evidence>
<keyword evidence="4" id="KW-0813">Transport</keyword>
<dbReference type="InterPro" id="IPR017871">
    <property type="entry name" value="ABC_transporter-like_CS"/>
</dbReference>
<evidence type="ECO:0000256" key="7">
    <source>
        <dbReference type="ARBA" id="ARBA00022737"/>
    </source>
</evidence>
<evidence type="ECO:0000256" key="4">
    <source>
        <dbReference type="ARBA" id="ARBA00022448"/>
    </source>
</evidence>
<name>A0A193G989_9BORD</name>
<keyword evidence="11" id="KW-1278">Translocase</keyword>
<dbReference type="NCBIfam" id="NF008453">
    <property type="entry name" value="PRK11308.1"/>
    <property type="match status" value="2"/>
</dbReference>
<dbReference type="GO" id="GO:0015833">
    <property type="term" value="P:peptide transport"/>
    <property type="evidence" value="ECO:0007669"/>
    <property type="project" value="InterPro"/>
</dbReference>
<keyword evidence="6" id="KW-0997">Cell inner membrane</keyword>
<dbReference type="Gene3D" id="3.40.50.300">
    <property type="entry name" value="P-loop containing nucleotide triphosphate hydrolases"/>
    <property type="match status" value="2"/>
</dbReference>
<dbReference type="AlphaFoldDB" id="A0A193G989"/>
<dbReference type="Pfam" id="PF00005">
    <property type="entry name" value="ABC_tran"/>
    <property type="match status" value="2"/>
</dbReference>
<evidence type="ECO:0000256" key="1">
    <source>
        <dbReference type="ARBA" id="ARBA00004170"/>
    </source>
</evidence>
<evidence type="ECO:0000256" key="15">
    <source>
        <dbReference type="ARBA" id="ARBA00039050"/>
    </source>
</evidence>
<keyword evidence="21" id="KW-1185">Reference proteome</keyword>
<accession>A0A193G989</accession>
<dbReference type="KEGG" id="bfz:BAU07_04985"/>
<keyword evidence="8" id="KW-0547">Nucleotide-binding</keyword>
<evidence type="ECO:0000256" key="2">
    <source>
        <dbReference type="ARBA" id="ARBA00004533"/>
    </source>
</evidence>
<evidence type="ECO:0000256" key="17">
    <source>
        <dbReference type="ARBA" id="ARBA00047640"/>
    </source>
</evidence>
<comment type="subunit">
    <text evidence="3">The complex is composed of two ATP-binding proteins (GsiA), two transmembrane proteins (GsiC and GsiD) and a solute-binding protein (GsiB).</text>
</comment>
<evidence type="ECO:0000256" key="12">
    <source>
        <dbReference type="ARBA" id="ARBA00023136"/>
    </source>
</evidence>
<dbReference type="OrthoDB" id="9802772at2"/>
<evidence type="ECO:0000256" key="3">
    <source>
        <dbReference type="ARBA" id="ARBA00011469"/>
    </source>
</evidence>
<dbReference type="PANTHER" id="PTHR43776:SF15">
    <property type="entry name" value="GLUTATHIONE IMPORT ATP-BINDING PROTEIN GSIA"/>
    <property type="match status" value="1"/>
</dbReference>
<evidence type="ECO:0000256" key="18">
    <source>
        <dbReference type="SAM" id="MobiDB-lite"/>
    </source>
</evidence>
<dbReference type="SMART" id="SM00382">
    <property type="entry name" value="AAA"/>
    <property type="match status" value="2"/>
</dbReference>
<keyword evidence="9" id="KW-0378">Hydrolase</keyword>
<dbReference type="EC" id="7.4.2.10" evidence="15"/>
<comment type="function">
    <text evidence="13">Part of the ABC transporter complex GsiABCD involved in glutathione import. Responsible for energy coupling to the transport system.</text>
</comment>
<keyword evidence="10 20" id="KW-0067">ATP-binding</keyword>
<keyword evidence="5" id="KW-1003">Cell membrane</keyword>
<comment type="subcellular location">
    <subcellularLocation>
        <location evidence="2">Cell inner membrane</location>
    </subcellularLocation>
    <subcellularLocation>
        <location evidence="1">Membrane</location>
        <topology evidence="1">Peripheral membrane protein</topology>
    </subcellularLocation>
</comment>
<evidence type="ECO:0000256" key="9">
    <source>
        <dbReference type="ARBA" id="ARBA00022801"/>
    </source>
</evidence>
<dbReference type="PROSITE" id="PS50893">
    <property type="entry name" value="ABC_TRANSPORTER_2"/>
    <property type="match status" value="2"/>
</dbReference>
<dbReference type="InterPro" id="IPR003439">
    <property type="entry name" value="ABC_transporter-like_ATP-bd"/>
</dbReference>
<evidence type="ECO:0000256" key="16">
    <source>
        <dbReference type="ARBA" id="ARBA00041187"/>
    </source>
</evidence>
<dbReference type="InterPro" id="IPR013563">
    <property type="entry name" value="Oligopep_ABC_C"/>
</dbReference>
<evidence type="ECO:0000313" key="21">
    <source>
        <dbReference type="Proteomes" id="UP000091926"/>
    </source>
</evidence>
<dbReference type="RefSeq" id="WP_066654647.1">
    <property type="nucleotide sequence ID" value="NZ_CBCSCL010000045.1"/>
</dbReference>
<dbReference type="GO" id="GO:0005886">
    <property type="term" value="C:plasma membrane"/>
    <property type="evidence" value="ECO:0007669"/>
    <property type="project" value="UniProtKB-SubCell"/>
</dbReference>
<dbReference type="GO" id="GO:0016887">
    <property type="term" value="F:ATP hydrolysis activity"/>
    <property type="evidence" value="ECO:0007669"/>
    <property type="project" value="InterPro"/>
</dbReference>
<keyword evidence="7" id="KW-0677">Repeat</keyword>
<organism evidence="20 21">
    <name type="scientific">Bordetella flabilis</name>
    <dbReference type="NCBI Taxonomy" id="463014"/>
    <lineage>
        <taxon>Bacteria</taxon>
        <taxon>Pseudomonadati</taxon>
        <taxon>Pseudomonadota</taxon>
        <taxon>Betaproteobacteria</taxon>
        <taxon>Burkholderiales</taxon>
        <taxon>Alcaligenaceae</taxon>
        <taxon>Bordetella</taxon>
    </lineage>
</organism>
<evidence type="ECO:0000256" key="6">
    <source>
        <dbReference type="ARBA" id="ARBA00022519"/>
    </source>
</evidence>
<dbReference type="InterPro" id="IPR027417">
    <property type="entry name" value="P-loop_NTPase"/>
</dbReference>
<dbReference type="CDD" id="cd03257">
    <property type="entry name" value="ABC_NikE_OppD_transporters"/>
    <property type="match status" value="2"/>
</dbReference>
<feature type="compositionally biased region" description="Basic and acidic residues" evidence="18">
    <location>
        <begin position="611"/>
        <end position="621"/>
    </location>
</feature>
<gene>
    <name evidence="20" type="ORF">BAU07_04985</name>
</gene>
<dbReference type="EMBL" id="CP016172">
    <property type="protein sequence ID" value="ANN76557.1"/>
    <property type="molecule type" value="Genomic_DNA"/>
</dbReference>
<evidence type="ECO:0000256" key="8">
    <source>
        <dbReference type="ARBA" id="ARBA00022741"/>
    </source>
</evidence>
<protein>
    <recommendedName>
        <fullName evidence="16">Glutathione import ATP-binding protein GsiA</fullName>
        <ecNumber evidence="15">7.4.2.10</ecNumber>
    </recommendedName>
</protein>
<evidence type="ECO:0000256" key="10">
    <source>
        <dbReference type="ARBA" id="ARBA00022840"/>
    </source>
</evidence>
<proteinExistence type="inferred from homology"/>
<keyword evidence="12" id="KW-0472">Membrane</keyword>
<feature type="compositionally biased region" description="Low complexity" evidence="18">
    <location>
        <begin position="319"/>
        <end position="347"/>
    </location>
</feature>
<dbReference type="GO" id="GO:0055085">
    <property type="term" value="P:transmembrane transport"/>
    <property type="evidence" value="ECO:0007669"/>
    <property type="project" value="UniProtKB-ARBA"/>
</dbReference>
<dbReference type="PANTHER" id="PTHR43776">
    <property type="entry name" value="TRANSPORT ATP-BINDING PROTEIN"/>
    <property type="match status" value="1"/>
</dbReference>
<reference evidence="20 21" key="1">
    <citation type="submission" date="2016-06" db="EMBL/GenBank/DDBJ databases">
        <title>Complete genome sequences of Bordetella bronchialis and Bordetella flabilis.</title>
        <authorList>
            <person name="LiPuma J.J."/>
            <person name="Spilker T."/>
        </authorList>
    </citation>
    <scope>NUCLEOTIDE SEQUENCE [LARGE SCALE GENOMIC DNA]</scope>
    <source>
        <strain evidence="20 21">AU10664</strain>
    </source>
</reference>
<dbReference type="STRING" id="463014.BAU07_04985"/>
<dbReference type="InterPro" id="IPR003593">
    <property type="entry name" value="AAA+_ATPase"/>
</dbReference>
<dbReference type="NCBIfam" id="NF007739">
    <property type="entry name" value="PRK10419.1"/>
    <property type="match status" value="2"/>
</dbReference>
<sequence>MDQQAPSAGRRVLDVTGLSVTFGHGARSVQAVREISLHVDRGETLAIVGESGSGKSVTSLAIMRLVEFGGGRITQGSMVFHRPDGARVDLVRAGPEQMRAMRGADVGMVFQEPMTSLNPVMTIGAQIVEAIRLHQPGDARSAQAEACRILDRVRIPDAAAALRRYPHELSGGMRQRVMIAMALSCKPALLIADEPTTALDVTIQAQILELIRALQRDMDMGVIFITHDMGVVAEVADRVMVMRHGRAIETNDAVALFARPREPYTRALMAAAPKLGAMRGTDAPARFDLVEAEPASEPASAPVSASEPEPEPAPEHVARPASAAAAQATAEPEPEAAASAPPSGMAPGKHPILRVRDLVTRFDVRAGILARVKRRVHAVEKVSFDLHPGETLALVGESGCGKTTTGRSILQLARITSGTVEFDGRAVRRDDPVSLRSLRRGMQFVFQDPFASLNPRMRVGESIKEPMLIHGVAGGAEADRRVASLMARVGLDPATADRWPHQFSGGQRQRICIARALSVDPRVLIADESVSALDVSIQAQIVNLLIDLQRELGVSYLFISHDMAVVERISHRVAVMYLGQIVEIGPRQSVFENPQHPYTRKLMQAVPVPDPTRRRPARADNSELPSPVRPLGYEPEVRPLEEVGPGHFVARHRVGGLY</sequence>
<dbReference type="Pfam" id="PF08352">
    <property type="entry name" value="oligo_HPY"/>
    <property type="match status" value="2"/>
</dbReference>
<evidence type="ECO:0000256" key="13">
    <source>
        <dbReference type="ARBA" id="ARBA00037530"/>
    </source>
</evidence>
<evidence type="ECO:0000256" key="11">
    <source>
        <dbReference type="ARBA" id="ARBA00022967"/>
    </source>
</evidence>
<feature type="region of interest" description="Disordered" evidence="18">
    <location>
        <begin position="292"/>
        <end position="349"/>
    </location>
</feature>
<evidence type="ECO:0000256" key="5">
    <source>
        <dbReference type="ARBA" id="ARBA00022475"/>
    </source>
</evidence>
<evidence type="ECO:0000313" key="20">
    <source>
        <dbReference type="EMBL" id="ANN76557.1"/>
    </source>
</evidence>
<dbReference type="SUPFAM" id="SSF52540">
    <property type="entry name" value="P-loop containing nucleoside triphosphate hydrolases"/>
    <property type="match status" value="2"/>
</dbReference>
<dbReference type="PROSITE" id="PS00211">
    <property type="entry name" value="ABC_TRANSPORTER_1"/>
    <property type="match status" value="2"/>
</dbReference>
<feature type="compositionally biased region" description="Low complexity" evidence="18">
    <location>
        <begin position="292"/>
        <end position="307"/>
    </location>
</feature>
<dbReference type="InterPro" id="IPR050319">
    <property type="entry name" value="ABC_transp_ATP-bind"/>
</dbReference>
<feature type="domain" description="ABC transporter" evidence="19">
    <location>
        <begin position="353"/>
        <end position="603"/>
    </location>
</feature>